<keyword evidence="15" id="KW-0539">Nucleus</keyword>
<evidence type="ECO:0000256" key="12">
    <source>
        <dbReference type="ARBA" id="ARBA00022801"/>
    </source>
</evidence>
<protein>
    <recommendedName>
        <fullName evidence="5">ubiquitinyl hydrolase 1</fullName>
        <ecNumber evidence="5">3.4.19.12</ecNumber>
    </recommendedName>
</protein>
<feature type="compositionally biased region" description="Low complexity" evidence="16">
    <location>
        <begin position="518"/>
        <end position="528"/>
    </location>
</feature>
<dbReference type="GO" id="GO:0008270">
    <property type="term" value="F:zinc ion binding"/>
    <property type="evidence" value="ECO:0007669"/>
    <property type="project" value="UniProtKB-KW"/>
</dbReference>
<keyword evidence="8" id="KW-0645">Protease</keyword>
<dbReference type="InterPro" id="IPR003323">
    <property type="entry name" value="OTU_dom"/>
</dbReference>
<feature type="domain" description="A20-type" evidence="18">
    <location>
        <begin position="658"/>
        <end position="693"/>
    </location>
</feature>
<dbReference type="PROSITE" id="PS50802">
    <property type="entry name" value="OTU"/>
    <property type="match status" value="1"/>
</dbReference>
<dbReference type="GO" id="GO:0004843">
    <property type="term" value="F:cysteine-type deubiquitinase activity"/>
    <property type="evidence" value="ECO:0007669"/>
    <property type="project" value="UniProtKB-EC"/>
</dbReference>
<accession>A0A8X6YP33</accession>
<dbReference type="AlphaFoldDB" id="A0A8X6YP33"/>
<dbReference type="InterPro" id="IPR002653">
    <property type="entry name" value="Znf_A20"/>
</dbReference>
<evidence type="ECO:0000256" key="3">
    <source>
        <dbReference type="ARBA" id="ARBA00004496"/>
    </source>
</evidence>
<comment type="similarity">
    <text evidence="4">Belongs to the peptidase C64 family.</text>
</comment>
<dbReference type="GO" id="GO:0070536">
    <property type="term" value="P:protein K63-linked deubiquitination"/>
    <property type="evidence" value="ECO:0007669"/>
    <property type="project" value="TreeGrafter"/>
</dbReference>
<keyword evidence="7" id="KW-0597">Phosphoprotein</keyword>
<proteinExistence type="inferred from homology"/>
<keyword evidence="9" id="KW-0479">Metal-binding</keyword>
<name>A0A8X6YP33_9ARAC</name>
<evidence type="ECO:0000256" key="11">
    <source>
        <dbReference type="ARBA" id="ARBA00022786"/>
    </source>
</evidence>
<evidence type="ECO:0000256" key="9">
    <source>
        <dbReference type="ARBA" id="ARBA00022723"/>
    </source>
</evidence>
<keyword evidence="13" id="KW-0788">Thiol protease</keyword>
<dbReference type="Gene3D" id="1.10.8.10">
    <property type="entry name" value="DNA helicase RuvA subunit, C-terminal domain"/>
    <property type="match status" value="1"/>
</dbReference>
<dbReference type="GO" id="GO:0071108">
    <property type="term" value="P:protein K48-linked deubiquitination"/>
    <property type="evidence" value="ECO:0007669"/>
    <property type="project" value="TreeGrafter"/>
</dbReference>
<dbReference type="EMBL" id="BMAV01022020">
    <property type="protein sequence ID" value="GFY76571.1"/>
    <property type="molecule type" value="Genomic_DNA"/>
</dbReference>
<dbReference type="GO" id="GO:0003677">
    <property type="term" value="F:DNA binding"/>
    <property type="evidence" value="ECO:0007669"/>
    <property type="project" value="InterPro"/>
</dbReference>
<dbReference type="PROSITE" id="PS51036">
    <property type="entry name" value="ZF_A20"/>
    <property type="match status" value="1"/>
</dbReference>
<keyword evidence="14" id="KW-0862">Zinc</keyword>
<evidence type="ECO:0000259" key="18">
    <source>
        <dbReference type="PROSITE" id="PS51036"/>
    </source>
</evidence>
<comment type="catalytic activity">
    <reaction evidence="1">
        <text>Thiol-dependent hydrolysis of ester, thioester, amide, peptide and isopeptide bonds formed by the C-terminal Gly of ubiquitin (a 76-residue protein attached to proteins as an intracellular targeting signal).</text>
        <dbReference type="EC" id="3.4.19.12"/>
    </reaction>
</comment>
<dbReference type="GO" id="GO:0005737">
    <property type="term" value="C:cytoplasm"/>
    <property type="evidence" value="ECO:0007669"/>
    <property type="project" value="UniProtKB-SubCell"/>
</dbReference>
<gene>
    <name evidence="19" type="primary">Otud7b</name>
    <name evidence="19" type="ORF">TNIN_92271</name>
</gene>
<dbReference type="OrthoDB" id="10064699at2759"/>
<evidence type="ECO:0000256" key="6">
    <source>
        <dbReference type="ARBA" id="ARBA00022490"/>
    </source>
</evidence>
<comment type="subcellular location">
    <subcellularLocation>
        <location evidence="3">Cytoplasm</location>
    </subcellularLocation>
    <subcellularLocation>
        <location evidence="2">Nucleus</location>
    </subcellularLocation>
</comment>
<dbReference type="PANTHER" id="PTHR13367:SF27">
    <property type="entry name" value="OTU DOMAIN-CONTAINING PROTEIN"/>
    <property type="match status" value="1"/>
</dbReference>
<sequence>MNKCKKCEVIYPREYFEKELNMDTILSEFIARTSADPGLARDLLEGHEWDLQSALSAFYVLKGITPGPKPKESAPLPIKLSGGHKQHLEDTFVSSLKNSCPKDSSPDVDDIGGKRLSRGISRATENVNLVSRARSKLAKEFVATVSEKNQVIVGLETPVYTFSLPDLSIYPTDFREFLEKDLIETSTLVSLENAGRLNWWAEKGTCQRLWPLATTGDGNCLLHAASLGMWGFHDRLLTLRKALHNLLSNSTFTEAFYRRWRWQVSLQNKEAGLVYCEEEWKKEWQTLLKMASTEPRLLPSQKRNYCENSSKSALLAVPEEDIQPDIYESLEEFHVLALAHVLRRPIIVIADTVLKDVTGEPFAPIPFGGIYLPLECPPAECLRSPLCLTYDAAHFSALVAMEKEAYADKTPHPPAAIPLIDPDHKLLPIQFAVDPGVEVRWGQDENDPIIISKLTLTDKDKLGLLNEYLDVIDLPVFGIPKQDSVDFQEEDSMSNSTDIDRSSAAGSFDSDDSNMDRGSGSSSPGGLLSLQRSKATRQLQSVAKQFGSIGRTMSKKIKKNFGSFTRRAGSFRGTPESKSVDSLKNKKTKDSTLSIRLSASGIVGTSDNIIAAVIHTDNRHEYQEEMIRNYLNSARCRFLKEKGKRRQEGPSDIKIDHQEYLSQCVVPGCSLYGTAETRHMCTSCYNQQKSQVTDRYRNSLPRHLESNNISGVGNADFELRNTSDKVALNSKSSPKTESVSSSRSVKNKDTGSSVTNAALSANAVKSATKAKLHLSTI</sequence>
<dbReference type="CDD" id="cd22768">
    <property type="entry name" value="OTU_OTUD7"/>
    <property type="match status" value="1"/>
</dbReference>
<evidence type="ECO:0000313" key="19">
    <source>
        <dbReference type="EMBL" id="GFY76571.1"/>
    </source>
</evidence>
<keyword evidence="20" id="KW-1185">Reference proteome</keyword>
<dbReference type="GO" id="GO:0071947">
    <property type="term" value="P:protein deubiquitination involved in ubiquitin-dependent protein catabolic process"/>
    <property type="evidence" value="ECO:0007669"/>
    <property type="project" value="TreeGrafter"/>
</dbReference>
<organism evidence="19 20">
    <name type="scientific">Trichonephila inaurata madagascariensis</name>
    <dbReference type="NCBI Taxonomy" id="2747483"/>
    <lineage>
        <taxon>Eukaryota</taxon>
        <taxon>Metazoa</taxon>
        <taxon>Ecdysozoa</taxon>
        <taxon>Arthropoda</taxon>
        <taxon>Chelicerata</taxon>
        <taxon>Arachnida</taxon>
        <taxon>Araneae</taxon>
        <taxon>Araneomorphae</taxon>
        <taxon>Entelegynae</taxon>
        <taxon>Araneoidea</taxon>
        <taxon>Nephilidae</taxon>
        <taxon>Trichonephila</taxon>
        <taxon>Trichonephila inaurata</taxon>
    </lineage>
</organism>
<keyword evidence="11" id="KW-0833">Ubl conjugation pathway</keyword>
<dbReference type="GO" id="GO:0070530">
    <property type="term" value="F:K63-linked polyubiquitin modification-dependent protein binding"/>
    <property type="evidence" value="ECO:0007669"/>
    <property type="project" value="TreeGrafter"/>
</dbReference>
<dbReference type="Pfam" id="PF02338">
    <property type="entry name" value="OTU"/>
    <property type="match status" value="1"/>
</dbReference>
<keyword evidence="12" id="KW-0378">Hydrolase</keyword>
<feature type="region of interest" description="Disordered" evidence="16">
    <location>
        <begin position="485"/>
        <end position="528"/>
    </location>
</feature>
<evidence type="ECO:0000256" key="15">
    <source>
        <dbReference type="ARBA" id="ARBA00023242"/>
    </source>
</evidence>
<feature type="region of interest" description="Disordered" evidence="16">
    <location>
        <begin position="725"/>
        <end position="752"/>
    </location>
</feature>
<feature type="compositionally biased region" description="Low complexity" evidence="16">
    <location>
        <begin position="730"/>
        <end position="744"/>
    </location>
</feature>
<dbReference type="InterPro" id="IPR009060">
    <property type="entry name" value="UBA-like_sf"/>
</dbReference>
<evidence type="ECO:0000259" key="17">
    <source>
        <dbReference type="PROSITE" id="PS50802"/>
    </source>
</evidence>
<dbReference type="InterPro" id="IPR051346">
    <property type="entry name" value="OTU_Deubiquitinase"/>
</dbReference>
<evidence type="ECO:0000256" key="8">
    <source>
        <dbReference type="ARBA" id="ARBA00022670"/>
    </source>
</evidence>
<feature type="domain" description="OTU" evidence="17">
    <location>
        <begin position="209"/>
        <end position="401"/>
    </location>
</feature>
<dbReference type="Proteomes" id="UP000886998">
    <property type="component" value="Unassembled WGS sequence"/>
</dbReference>
<dbReference type="GO" id="GO:0005634">
    <property type="term" value="C:nucleus"/>
    <property type="evidence" value="ECO:0007669"/>
    <property type="project" value="UniProtKB-SubCell"/>
</dbReference>
<evidence type="ECO:0000313" key="20">
    <source>
        <dbReference type="Proteomes" id="UP000886998"/>
    </source>
</evidence>
<keyword evidence="10" id="KW-0863">Zinc-finger</keyword>
<dbReference type="GO" id="GO:0035871">
    <property type="term" value="P:protein K11-linked deubiquitination"/>
    <property type="evidence" value="ECO:0007669"/>
    <property type="project" value="TreeGrafter"/>
</dbReference>
<evidence type="ECO:0000256" key="16">
    <source>
        <dbReference type="SAM" id="MobiDB-lite"/>
    </source>
</evidence>
<keyword evidence="6" id="KW-0963">Cytoplasm</keyword>
<evidence type="ECO:0000256" key="10">
    <source>
        <dbReference type="ARBA" id="ARBA00022771"/>
    </source>
</evidence>
<comment type="caution">
    <text evidence="19">The sequence shown here is derived from an EMBL/GenBank/DDBJ whole genome shotgun (WGS) entry which is preliminary data.</text>
</comment>
<evidence type="ECO:0000256" key="13">
    <source>
        <dbReference type="ARBA" id="ARBA00022807"/>
    </source>
</evidence>
<evidence type="ECO:0000256" key="7">
    <source>
        <dbReference type="ARBA" id="ARBA00022553"/>
    </source>
</evidence>
<reference evidence="19" key="1">
    <citation type="submission" date="2020-08" db="EMBL/GenBank/DDBJ databases">
        <title>Multicomponent nature underlies the extraordinary mechanical properties of spider dragline silk.</title>
        <authorList>
            <person name="Kono N."/>
            <person name="Nakamura H."/>
            <person name="Mori M."/>
            <person name="Yoshida Y."/>
            <person name="Ohtoshi R."/>
            <person name="Malay A.D."/>
            <person name="Moran D.A.P."/>
            <person name="Tomita M."/>
            <person name="Numata K."/>
            <person name="Arakawa K."/>
        </authorList>
    </citation>
    <scope>NUCLEOTIDE SEQUENCE</scope>
</reference>
<evidence type="ECO:0000256" key="5">
    <source>
        <dbReference type="ARBA" id="ARBA00012759"/>
    </source>
</evidence>
<evidence type="ECO:0000256" key="4">
    <source>
        <dbReference type="ARBA" id="ARBA00005865"/>
    </source>
</evidence>
<dbReference type="PANTHER" id="PTHR13367">
    <property type="entry name" value="UBIQUITIN THIOESTERASE"/>
    <property type="match status" value="1"/>
</dbReference>
<evidence type="ECO:0000256" key="2">
    <source>
        <dbReference type="ARBA" id="ARBA00004123"/>
    </source>
</evidence>
<evidence type="ECO:0000256" key="1">
    <source>
        <dbReference type="ARBA" id="ARBA00000707"/>
    </source>
</evidence>
<dbReference type="SUPFAM" id="SSF46934">
    <property type="entry name" value="UBA-like"/>
    <property type="match status" value="1"/>
</dbReference>
<evidence type="ECO:0000256" key="14">
    <source>
        <dbReference type="ARBA" id="ARBA00022833"/>
    </source>
</evidence>
<dbReference type="EC" id="3.4.19.12" evidence="5"/>
<dbReference type="Pfam" id="PF14555">
    <property type="entry name" value="UBA_4"/>
    <property type="match status" value="1"/>
</dbReference>